<sequence length="73" mass="7951">MDDLPPHLPHEAPDPGRKLTARGQEWQELVQLSALQVELPAPEAEQGSMKTTVVGHWKRLGSEGVQEQMGVGA</sequence>
<protein>
    <submittedName>
        <fullName evidence="1">Uncharacterized protein</fullName>
    </submittedName>
</protein>
<dbReference type="Proteomes" id="UP000306740">
    <property type="component" value="Unassembled WGS sequence"/>
</dbReference>
<reference evidence="1 2" key="1">
    <citation type="submission" date="2019-05" db="EMBL/GenBank/DDBJ databases">
        <title>Mumia sp. nov., isolated from the intestinal contents of plateau pika (Ochotona curzoniae) in the Qinghai-Tibet plateau of China.</title>
        <authorList>
            <person name="Tian Z."/>
        </authorList>
    </citation>
    <scope>NUCLEOTIDE SEQUENCE [LARGE SCALE GENOMIC DNA]</scope>
    <source>
        <strain evidence="2">527</strain>
    </source>
</reference>
<name>A0A5C4MCW5_9ACTN</name>
<accession>A0A5C4MCW5</accession>
<comment type="caution">
    <text evidence="1">The sequence shown here is derived from an EMBL/GenBank/DDBJ whole genome shotgun (WGS) entry which is preliminary data.</text>
</comment>
<proteinExistence type="predicted"/>
<gene>
    <name evidence="1" type="ORF">FHE65_26230</name>
</gene>
<dbReference type="AlphaFoldDB" id="A0A5C4MCW5"/>
<evidence type="ECO:0000313" key="2">
    <source>
        <dbReference type="Proteomes" id="UP000306740"/>
    </source>
</evidence>
<evidence type="ECO:0000313" key="1">
    <source>
        <dbReference type="EMBL" id="TNC36451.1"/>
    </source>
</evidence>
<dbReference type="RefSeq" id="WP_139106901.1">
    <property type="nucleotide sequence ID" value="NZ_VDFR01000137.1"/>
</dbReference>
<dbReference type="EMBL" id="VDFR01000137">
    <property type="protein sequence ID" value="TNC36451.1"/>
    <property type="molecule type" value="Genomic_DNA"/>
</dbReference>
<organism evidence="1 2">
    <name type="scientific">Mumia zhuanghuii</name>
    <dbReference type="NCBI Taxonomy" id="2585211"/>
    <lineage>
        <taxon>Bacteria</taxon>
        <taxon>Bacillati</taxon>
        <taxon>Actinomycetota</taxon>
        <taxon>Actinomycetes</taxon>
        <taxon>Propionibacteriales</taxon>
        <taxon>Nocardioidaceae</taxon>
        <taxon>Mumia</taxon>
    </lineage>
</organism>